<dbReference type="AlphaFoldDB" id="A0A316GWW8"/>
<keyword evidence="7" id="KW-0175">Coiled coil</keyword>
<dbReference type="PROSITE" id="PS51257">
    <property type="entry name" value="PROKAR_LIPOPROTEIN"/>
    <property type="match status" value="1"/>
</dbReference>
<reference evidence="9 10" key="1">
    <citation type="submission" date="2018-05" db="EMBL/GenBank/DDBJ databases">
        <title>Genomic Encyclopedia of Archaeal and Bacterial Type Strains, Phase II (KMG-II): from individual species to whole genera.</title>
        <authorList>
            <person name="Goeker M."/>
        </authorList>
    </citation>
    <scope>NUCLEOTIDE SEQUENCE [LARGE SCALE GENOMIC DNA]</scope>
    <source>
        <strain evidence="9 10">DSM 19975</strain>
    </source>
</reference>
<evidence type="ECO:0000256" key="5">
    <source>
        <dbReference type="ARBA" id="ARBA00023012"/>
    </source>
</evidence>
<keyword evidence="8" id="KW-0812">Transmembrane</keyword>
<feature type="transmembrane region" description="Helical" evidence="8">
    <location>
        <begin position="337"/>
        <end position="357"/>
    </location>
</feature>
<evidence type="ECO:0000256" key="2">
    <source>
        <dbReference type="ARBA" id="ARBA00012438"/>
    </source>
</evidence>
<dbReference type="SUPFAM" id="SSF48452">
    <property type="entry name" value="TPR-like"/>
    <property type="match status" value="2"/>
</dbReference>
<dbReference type="Gene3D" id="1.25.40.10">
    <property type="entry name" value="Tetratricopeptide repeat domain"/>
    <property type="match status" value="1"/>
</dbReference>
<keyword evidence="3" id="KW-0808">Transferase</keyword>
<sequence length="559" mass="63573">MITLKKLSYGPGLCLLILCSCREAKRPAPKASWDTYRKAYAFLSSRPDSAFYYFNEVVSASKDSQQVAMAYTNMGMIQSEAGDDFGAQESLLLSLKFLNEKDSKDHSSLVNDYNELGMTSFNLKNYDAAISFYDRALAATTDEQLKLVILNNKANAYREQKAYGPALNLYKTITGQTKKEGTAYARALTNMAATRWLSDPRYDAAPELLKALAIRVKEKDQWGQNSSFAHLADYYARSHPDSALNYARRLYATAQLLQSPDNRLDALEKLVRLATPKESRAFFVKYRELGDSIQAARNAAKNQFALIRYNVQKERADKLKLQKDNTEKNYQIDRQRLIITGCLALILSGTSFIRFWFRKRKQQTEMKAQQAIRESELKTSKKVHDVVANGLYRIMKEVETRQDLDKATLLDNIDHLYERSRDISYEGQTAQAIPFHERLATMLNSFATDQIRVLSAGNTESLWEHTNSTQQDELWHILQELMVNMRKHSQAANVALRFNAGNKKIAVHYTDDGTGIRGTLKKKNGLRNTGNRIKDIGGELIFDTSQEKGLKIHISFPVI</sequence>
<keyword evidence="4 9" id="KW-0418">Kinase</keyword>
<feature type="coiled-coil region" evidence="7">
    <location>
        <begin position="309"/>
        <end position="336"/>
    </location>
</feature>
<keyword evidence="8" id="KW-0472">Membrane</keyword>
<keyword evidence="6" id="KW-0802">TPR repeat</keyword>
<dbReference type="InterPro" id="IPR036890">
    <property type="entry name" value="HATPase_C_sf"/>
</dbReference>
<keyword evidence="5" id="KW-0902">Two-component regulatory system</keyword>
<evidence type="ECO:0000256" key="6">
    <source>
        <dbReference type="PROSITE-ProRule" id="PRU00339"/>
    </source>
</evidence>
<dbReference type="Gene3D" id="3.30.565.10">
    <property type="entry name" value="Histidine kinase-like ATPase, C-terminal domain"/>
    <property type="match status" value="1"/>
</dbReference>
<evidence type="ECO:0000256" key="7">
    <source>
        <dbReference type="SAM" id="Coils"/>
    </source>
</evidence>
<dbReference type="GO" id="GO:0004673">
    <property type="term" value="F:protein histidine kinase activity"/>
    <property type="evidence" value="ECO:0007669"/>
    <property type="project" value="UniProtKB-EC"/>
</dbReference>
<protein>
    <recommendedName>
        <fullName evidence="2">histidine kinase</fullName>
        <ecNumber evidence="2">2.7.13.3</ecNumber>
    </recommendedName>
</protein>
<dbReference type="GO" id="GO:0000160">
    <property type="term" value="P:phosphorelay signal transduction system"/>
    <property type="evidence" value="ECO:0007669"/>
    <property type="project" value="UniProtKB-KW"/>
</dbReference>
<dbReference type="InterPro" id="IPR011990">
    <property type="entry name" value="TPR-like_helical_dom_sf"/>
</dbReference>
<dbReference type="PROSITE" id="PS50005">
    <property type="entry name" value="TPR"/>
    <property type="match status" value="1"/>
</dbReference>
<comment type="catalytic activity">
    <reaction evidence="1">
        <text>ATP + protein L-histidine = ADP + protein N-phospho-L-histidine.</text>
        <dbReference type="EC" id="2.7.13.3"/>
    </reaction>
</comment>
<dbReference type="PANTHER" id="PTHR24421">
    <property type="entry name" value="NITRATE/NITRITE SENSOR PROTEIN NARX-RELATED"/>
    <property type="match status" value="1"/>
</dbReference>
<dbReference type="SMART" id="SM00028">
    <property type="entry name" value="TPR"/>
    <property type="match status" value="2"/>
</dbReference>
<dbReference type="PANTHER" id="PTHR24421:SF10">
    <property type="entry name" value="NITRATE_NITRITE SENSOR PROTEIN NARQ"/>
    <property type="match status" value="1"/>
</dbReference>
<evidence type="ECO:0000313" key="9">
    <source>
        <dbReference type="EMBL" id="PWK68322.1"/>
    </source>
</evidence>
<evidence type="ECO:0000256" key="1">
    <source>
        <dbReference type="ARBA" id="ARBA00000085"/>
    </source>
</evidence>
<dbReference type="RefSeq" id="WP_109610623.1">
    <property type="nucleotide sequence ID" value="NZ_QGHA01000017.1"/>
</dbReference>
<dbReference type="EC" id="2.7.13.3" evidence="2"/>
<dbReference type="EMBL" id="QGHA01000017">
    <property type="protein sequence ID" value="PWK68322.1"/>
    <property type="molecule type" value="Genomic_DNA"/>
</dbReference>
<dbReference type="CDD" id="cd16917">
    <property type="entry name" value="HATPase_UhpB-NarQ-NarX-like"/>
    <property type="match status" value="1"/>
</dbReference>
<evidence type="ECO:0000256" key="3">
    <source>
        <dbReference type="ARBA" id="ARBA00022679"/>
    </source>
</evidence>
<accession>A0A316GWW8</accession>
<gene>
    <name evidence="9" type="ORF">LX99_04847</name>
</gene>
<keyword evidence="8" id="KW-1133">Transmembrane helix</keyword>
<evidence type="ECO:0000256" key="4">
    <source>
        <dbReference type="ARBA" id="ARBA00022777"/>
    </source>
</evidence>
<dbReference type="SUPFAM" id="SSF55874">
    <property type="entry name" value="ATPase domain of HSP90 chaperone/DNA topoisomerase II/histidine kinase"/>
    <property type="match status" value="1"/>
</dbReference>
<organism evidence="9 10">
    <name type="scientific">Mucilaginibacter oryzae</name>
    <dbReference type="NCBI Taxonomy" id="468058"/>
    <lineage>
        <taxon>Bacteria</taxon>
        <taxon>Pseudomonadati</taxon>
        <taxon>Bacteroidota</taxon>
        <taxon>Sphingobacteriia</taxon>
        <taxon>Sphingobacteriales</taxon>
        <taxon>Sphingobacteriaceae</taxon>
        <taxon>Mucilaginibacter</taxon>
    </lineage>
</organism>
<name>A0A316GWW8_9SPHI</name>
<comment type="caution">
    <text evidence="9">The sequence shown here is derived from an EMBL/GenBank/DDBJ whole genome shotgun (WGS) entry which is preliminary data.</text>
</comment>
<dbReference type="InterPro" id="IPR019734">
    <property type="entry name" value="TPR_rpt"/>
</dbReference>
<evidence type="ECO:0000313" key="10">
    <source>
        <dbReference type="Proteomes" id="UP000245678"/>
    </source>
</evidence>
<feature type="repeat" description="TPR" evidence="6">
    <location>
        <begin position="110"/>
        <end position="143"/>
    </location>
</feature>
<dbReference type="InterPro" id="IPR050482">
    <property type="entry name" value="Sensor_HK_TwoCompSys"/>
</dbReference>
<keyword evidence="10" id="KW-1185">Reference proteome</keyword>
<proteinExistence type="predicted"/>
<dbReference type="Proteomes" id="UP000245678">
    <property type="component" value="Unassembled WGS sequence"/>
</dbReference>
<evidence type="ECO:0000256" key="8">
    <source>
        <dbReference type="SAM" id="Phobius"/>
    </source>
</evidence>